<dbReference type="EMBL" id="JAMFTS010000001">
    <property type="protein sequence ID" value="KAJ4810659.1"/>
    <property type="molecule type" value="Genomic_DNA"/>
</dbReference>
<comment type="similarity">
    <text evidence="1">Belongs to the GeBP family.</text>
</comment>
<evidence type="ECO:0000313" key="6">
    <source>
        <dbReference type="Proteomes" id="UP001140206"/>
    </source>
</evidence>
<dbReference type="Pfam" id="PF04504">
    <property type="entry name" value="GeBP-like_DBD"/>
    <property type="match status" value="1"/>
</dbReference>
<feature type="region of interest" description="Disordered" evidence="2">
    <location>
        <begin position="1"/>
        <end position="159"/>
    </location>
</feature>
<dbReference type="Proteomes" id="UP001140206">
    <property type="component" value="Chromosome 4"/>
</dbReference>
<dbReference type="GO" id="GO:0003677">
    <property type="term" value="F:DNA binding"/>
    <property type="evidence" value="ECO:0007669"/>
    <property type="project" value="UniProtKB-KW"/>
</dbReference>
<evidence type="ECO:0000313" key="4">
    <source>
        <dbReference type="EMBL" id="KAJ4758210.1"/>
    </source>
</evidence>
<feature type="compositionally biased region" description="Polar residues" evidence="2">
    <location>
        <begin position="78"/>
        <end position="91"/>
    </location>
</feature>
<protein>
    <submittedName>
        <fullName evidence="4">DNA-binding storekeeper protein-related transcriptional regulator</fullName>
    </submittedName>
</protein>
<feature type="compositionally biased region" description="Acidic residues" evidence="2">
    <location>
        <begin position="58"/>
        <end position="77"/>
    </location>
</feature>
<feature type="domain" description="Glabrous enhancer-binding protein-like DBD" evidence="3">
    <location>
        <begin position="158"/>
        <end position="253"/>
    </location>
</feature>
<evidence type="ECO:0000313" key="5">
    <source>
        <dbReference type="EMBL" id="KAJ4810659.1"/>
    </source>
</evidence>
<gene>
    <name evidence="5" type="ORF">LUZ62_023225</name>
    <name evidence="4" type="ORF">LUZ62_068585</name>
</gene>
<evidence type="ECO:0000256" key="1">
    <source>
        <dbReference type="ARBA" id="ARBA00010820"/>
    </source>
</evidence>
<accession>A0AAV8CQM5</accession>
<dbReference type="AlphaFoldDB" id="A0AAV8CQM5"/>
<dbReference type="InterPro" id="IPR053932">
    <property type="entry name" value="GeBP-like_DBD"/>
</dbReference>
<dbReference type="InterPro" id="IPR007592">
    <property type="entry name" value="GEBP"/>
</dbReference>
<evidence type="ECO:0000256" key="2">
    <source>
        <dbReference type="SAM" id="MobiDB-lite"/>
    </source>
</evidence>
<keyword evidence="4" id="KW-0238">DNA-binding</keyword>
<name>A0AAV8CQM5_9POAL</name>
<organism evidence="4 6">
    <name type="scientific">Rhynchospora pubera</name>
    <dbReference type="NCBI Taxonomy" id="906938"/>
    <lineage>
        <taxon>Eukaryota</taxon>
        <taxon>Viridiplantae</taxon>
        <taxon>Streptophyta</taxon>
        <taxon>Embryophyta</taxon>
        <taxon>Tracheophyta</taxon>
        <taxon>Spermatophyta</taxon>
        <taxon>Magnoliopsida</taxon>
        <taxon>Liliopsida</taxon>
        <taxon>Poales</taxon>
        <taxon>Cyperaceae</taxon>
        <taxon>Cyperoideae</taxon>
        <taxon>Rhynchosporeae</taxon>
        <taxon>Rhynchospora</taxon>
    </lineage>
</organism>
<sequence>MATKRPAADPPSSPHSASFSDEDHEPNLTPSSPAPSNKPPSEAHSDDDSYPDPKSLSTDDDRDGLDPEPEPEPETYTESDQSAQSDPSDNHPTPPPQRPARGIDPSIKPIKSLPMDAITGSTKPVAVVSRPSQPRSKRQKVLSSPSSVSASARSGGKKRLWSPEDELTVVRGLLSYRAKKGELPGSAQEMEAFHRLIRGSLSIKVSTIQLSDKVRGLKRKFNQAILHGKEVADPSFPDSHAKTLFNLSKTVWGSSSKKGSSKNTDIEIFNFDDAEIDVQEVENRHTEEKNGNKNKASYPYLSEVVEKIAMEDPNGALIRRAFLEIDKSKALVMEKKIKKFRTEEIEQGLKRIELVKETVRFFLDGLKKSE</sequence>
<dbReference type="GO" id="GO:0005634">
    <property type="term" value="C:nucleus"/>
    <property type="evidence" value="ECO:0007669"/>
    <property type="project" value="TreeGrafter"/>
</dbReference>
<dbReference type="Proteomes" id="UP001140206">
    <property type="component" value="Chromosome 1"/>
</dbReference>
<keyword evidence="6" id="KW-1185">Reference proteome</keyword>
<dbReference type="EMBL" id="JAMFTS010000004">
    <property type="protein sequence ID" value="KAJ4758210.1"/>
    <property type="molecule type" value="Genomic_DNA"/>
</dbReference>
<evidence type="ECO:0000259" key="3">
    <source>
        <dbReference type="Pfam" id="PF04504"/>
    </source>
</evidence>
<dbReference type="PANTHER" id="PTHR31662:SF33">
    <property type="entry name" value="DNA-BINDING STOREKEEPER PROTEIN TRANSCRIPTIONAL REGULATOR-LIKE PROTEIN"/>
    <property type="match status" value="1"/>
</dbReference>
<comment type="caution">
    <text evidence="4">The sequence shown here is derived from an EMBL/GenBank/DDBJ whole genome shotgun (WGS) entry which is preliminary data.</text>
</comment>
<proteinExistence type="inferred from homology"/>
<dbReference type="GO" id="GO:0006355">
    <property type="term" value="P:regulation of DNA-templated transcription"/>
    <property type="evidence" value="ECO:0007669"/>
    <property type="project" value="InterPro"/>
</dbReference>
<feature type="compositionally biased region" description="Low complexity" evidence="2">
    <location>
        <begin position="143"/>
        <end position="154"/>
    </location>
</feature>
<reference evidence="4" key="1">
    <citation type="submission" date="2022-08" db="EMBL/GenBank/DDBJ databases">
        <authorList>
            <person name="Marques A."/>
        </authorList>
    </citation>
    <scope>NUCLEOTIDE SEQUENCE</scope>
    <source>
        <strain evidence="4">RhyPub2mFocal</strain>
        <tissue evidence="4">Leaves</tissue>
    </source>
</reference>
<dbReference type="PANTHER" id="PTHR31662">
    <property type="entry name" value="BNAANNG10740D PROTEIN-RELATED"/>
    <property type="match status" value="1"/>
</dbReference>